<comment type="caution">
    <text evidence="1">The sequence shown here is derived from an EMBL/GenBank/DDBJ whole genome shotgun (WGS) entry which is preliminary data.</text>
</comment>
<dbReference type="AlphaFoldDB" id="A0A840TKU4"/>
<reference evidence="1 2" key="1">
    <citation type="submission" date="2020-08" db="EMBL/GenBank/DDBJ databases">
        <title>Genomic Encyclopedia of Type Strains, Phase IV (KMG-IV): sequencing the most valuable type-strain genomes for metagenomic binning, comparative biology and taxonomic classification.</title>
        <authorList>
            <person name="Goeker M."/>
        </authorList>
    </citation>
    <scope>NUCLEOTIDE SEQUENCE [LARGE SCALE GENOMIC DNA]</scope>
    <source>
        <strain evidence="1 2">DSM 105074</strain>
    </source>
</reference>
<dbReference type="EMBL" id="JACHGF010000001">
    <property type="protein sequence ID" value="MBB5282182.1"/>
    <property type="molecule type" value="Genomic_DNA"/>
</dbReference>
<protein>
    <submittedName>
        <fullName evidence="1">Uncharacterized protein</fullName>
    </submittedName>
</protein>
<keyword evidence="2" id="KW-1185">Reference proteome</keyword>
<dbReference type="Proteomes" id="UP000557307">
    <property type="component" value="Unassembled WGS sequence"/>
</dbReference>
<accession>A0A840TKU4</accession>
<proteinExistence type="predicted"/>
<dbReference type="RefSeq" id="WP_184169859.1">
    <property type="nucleotide sequence ID" value="NZ_JACHGF010000001.1"/>
</dbReference>
<evidence type="ECO:0000313" key="1">
    <source>
        <dbReference type="EMBL" id="MBB5282182.1"/>
    </source>
</evidence>
<organism evidence="1 2">
    <name type="scientific">Rhabdobacter roseus</name>
    <dbReference type="NCBI Taxonomy" id="1655419"/>
    <lineage>
        <taxon>Bacteria</taxon>
        <taxon>Pseudomonadati</taxon>
        <taxon>Bacteroidota</taxon>
        <taxon>Cytophagia</taxon>
        <taxon>Cytophagales</taxon>
        <taxon>Cytophagaceae</taxon>
        <taxon>Rhabdobacter</taxon>
    </lineage>
</organism>
<gene>
    <name evidence="1" type="ORF">HNQ92_000303</name>
</gene>
<sequence length="1223" mass="138565">MKNGSIEKTPALKPSEDYLFLRQKGLEFIEQMGHERWTDYNLHDPGITLHENLCFAQTELGYRIGFPTTDLLAEPLRSGARDQAFFTAAEILTTLPITLNDYRRLLMDQPGIRNAWLLPRECACEVPLYPHCAQGQLGYTPTSQEAVVPKGTYDVLLEFETDSALGSLHDGKVLRQLFFGTPRREAEVEVRFPSWSQVAGWLHVPAYVDWLGEVPLASVVVELFNQNNLPITSSAELKKALRSTLSVRWKVTLGNGQELAFTTPLAVFLRQGSHAEVLSLADLTDLLTNAEGPLQTYRLKLRHIRAVLQSTRRLLDQHRNLSEDFCQYQEVGVEDVAVCADVILTPEADIEQVQARIYFEIEQYFNPPVRFYTLREMQERGVPSEVLFNGPFLRHGFLLEEELHASELRKDLRTSDILNRLMDIEGVLAVQHLVMTRYNPQGQPQLPSQPWRLEITSRHRPRLYIQRSKLLFFKNELPFLPANPDEVAATLQQLRSTSESHKLTIHENDLPLPTGQPRALDDYYPVQLQLPLNYGVSYEGLPREATAQRRAQAKQLKAYLLPFEQLLANGFRQLNQAPQLFSLDENVGRSVFGSFIDKETLAAAHVDSDPSYELYVDPAFGQAELDALLETPGAFLRRRSTFLDHLLARFGESFDDYPLLLSSSEEESPAGYAAQPKVLQRLIRDKIHFLKNYPRTSQQRARAFNYRDELLVTGLHNVSGLKQRVAHRLGLETLRNYVSITLKTDGPNTIAEVLLRDGAQRVLLRNTTEIKYPLRHEATQAAYAWSDTVIAFVTEAAQYEVLQQGTLWYFFLKNNVGTAVAVSEPYPDQATAEAARDALLAWAQEVAAAERFFVVEHLLLLPRFYGQPTLPVCLTPDCNTCTDTDPYSFRLTLVMPGWLPRFQNLHFRRYAERLIRAEAPAHLLVKVCWIGNAIYEGEGEEGLYCKVLHILETHAESLGTSEEEKMTICAALRSCARQIIDRYNQAYAEALYQHGFTPLTNAEKKKLFDDHVKPHLSCNPQLKPTAFTALKNFLAGYFTESTCAALATDTESVKDDKALCFQMNAFHQAWDEWLRTQVLLSPEVPTLEQQLTRLLSDKHGLAVGCAEWEVLLTTWGDRLRPQLESTPQVPTEADWQTTLTTLAEATIDALKTTLLFLNTPAVAADIMATLVTYYRPLREYLWAHARLVAVFGKLKSIYPPATLHDCIDGDDDQPVRLDGTVIG</sequence>
<evidence type="ECO:0000313" key="2">
    <source>
        <dbReference type="Proteomes" id="UP000557307"/>
    </source>
</evidence>
<name>A0A840TKU4_9BACT</name>